<protein>
    <submittedName>
        <fullName evidence="1">Uncharacterized protein</fullName>
    </submittedName>
</protein>
<dbReference type="EMBL" id="FPHC01000048">
    <property type="protein sequence ID" value="SFV58352.1"/>
    <property type="molecule type" value="Genomic_DNA"/>
</dbReference>
<proteinExistence type="predicted"/>
<gene>
    <name evidence="1" type="ORF">MNB_SV-6-1725</name>
</gene>
<organism evidence="1">
    <name type="scientific">hydrothermal vent metagenome</name>
    <dbReference type="NCBI Taxonomy" id="652676"/>
    <lineage>
        <taxon>unclassified sequences</taxon>
        <taxon>metagenomes</taxon>
        <taxon>ecological metagenomes</taxon>
    </lineage>
</organism>
<sequence>MQRVAESRYSGSKGEKIEQSVEALSFDKSVYRFVKRYIEPKISKSISYRIWYAPHMADPKFRDRLKSSEFYKDERVKSILTKYFSYFYL</sequence>
<evidence type="ECO:0000313" key="1">
    <source>
        <dbReference type="EMBL" id="SFV58352.1"/>
    </source>
</evidence>
<name>A0A1W1BY29_9ZZZZ</name>
<accession>A0A1W1BY29</accession>
<dbReference type="AlphaFoldDB" id="A0A1W1BY29"/>
<reference evidence="1" key="1">
    <citation type="submission" date="2016-10" db="EMBL/GenBank/DDBJ databases">
        <authorList>
            <person name="de Groot N.N."/>
        </authorList>
    </citation>
    <scope>NUCLEOTIDE SEQUENCE</scope>
</reference>